<keyword evidence="1" id="KW-0812">Transmembrane</keyword>
<keyword evidence="1" id="KW-1133">Transmembrane helix</keyword>
<keyword evidence="3" id="KW-1185">Reference proteome</keyword>
<dbReference type="EMBL" id="SLWM01000029">
    <property type="protein sequence ID" value="TCO11635.1"/>
    <property type="molecule type" value="Genomic_DNA"/>
</dbReference>
<feature type="transmembrane region" description="Helical" evidence="1">
    <location>
        <begin position="208"/>
        <end position="232"/>
    </location>
</feature>
<protein>
    <submittedName>
        <fullName evidence="2">Uncharacterized protein</fullName>
    </submittedName>
</protein>
<evidence type="ECO:0000256" key="1">
    <source>
        <dbReference type="SAM" id="Phobius"/>
    </source>
</evidence>
<evidence type="ECO:0000313" key="2">
    <source>
        <dbReference type="EMBL" id="TCO11635.1"/>
    </source>
</evidence>
<name>A0ABY2B8Q8_9ACTN</name>
<proteinExistence type="predicted"/>
<reference evidence="2 3" key="1">
    <citation type="journal article" date="2015" name="Stand. Genomic Sci.">
        <title>Genomic Encyclopedia of Bacterial and Archaeal Type Strains, Phase III: the genomes of soil and plant-associated and newly described type strains.</title>
        <authorList>
            <person name="Whitman W.B."/>
            <person name="Woyke T."/>
            <person name="Klenk H.P."/>
            <person name="Zhou Y."/>
            <person name="Lilburn T.G."/>
            <person name="Beck B.J."/>
            <person name="De Vos P."/>
            <person name="Vandamme P."/>
            <person name="Eisen J.A."/>
            <person name="Garrity G."/>
            <person name="Hugenholtz P."/>
            <person name="Kyrpides N.C."/>
        </authorList>
    </citation>
    <scope>NUCLEOTIDE SEQUENCE [LARGE SCALE GENOMIC DNA]</scope>
    <source>
        <strain evidence="2 3">VKM Ac-2538</strain>
    </source>
</reference>
<keyword evidence="1" id="KW-0472">Membrane</keyword>
<gene>
    <name evidence="2" type="ORF">EV644_1293</name>
</gene>
<feature type="transmembrane region" description="Helical" evidence="1">
    <location>
        <begin position="23"/>
        <end position="49"/>
    </location>
</feature>
<comment type="caution">
    <text evidence="2">The sequence shown here is derived from an EMBL/GenBank/DDBJ whole genome shotgun (WGS) entry which is preliminary data.</text>
</comment>
<organism evidence="2 3">
    <name type="scientific">Kribbella orskensis</name>
    <dbReference type="NCBI Taxonomy" id="2512216"/>
    <lineage>
        <taxon>Bacteria</taxon>
        <taxon>Bacillati</taxon>
        <taxon>Actinomycetota</taxon>
        <taxon>Actinomycetes</taxon>
        <taxon>Propionibacteriales</taxon>
        <taxon>Kribbellaceae</taxon>
        <taxon>Kribbella</taxon>
    </lineage>
</organism>
<accession>A0ABY2B8Q8</accession>
<dbReference type="Proteomes" id="UP000295818">
    <property type="component" value="Unassembled WGS sequence"/>
</dbReference>
<evidence type="ECO:0000313" key="3">
    <source>
        <dbReference type="Proteomes" id="UP000295818"/>
    </source>
</evidence>
<sequence>MATTSGPSAPEQGSARRWSAGRVITVVFATLVALASAFGLVVGGTMLWLDQTQRDAAGFLTSDSVSMRTAGYALVSDNLTVDTGTVTGVPRRLFGDTRVRVESADDGPVFVGIASSRDVRGYLAGVDYSTVRSLGPNGTHYTDHAGTAPSVAPTDTTIWRTQASGTGVQTINWAVESGDWTIVVMSPDGTAGVDVQVDAGATVPALDWLSIVVLVSAGAFFVLGVVALVLAVPRAGRAVG</sequence>